<dbReference type="RefSeq" id="WP_167695570.1">
    <property type="nucleotide sequence ID" value="NZ_CP118181.1"/>
</dbReference>
<dbReference type="PROSITE" id="PS51379">
    <property type="entry name" value="4FE4S_FER_2"/>
    <property type="match status" value="2"/>
</dbReference>
<dbReference type="PANTHER" id="PTHR43560">
    <property type="entry name" value="ION-TRANSLOCATING OXIDOREDUCTASE COMPLEX SUBUNIT B"/>
    <property type="match status" value="1"/>
</dbReference>
<keyword evidence="4" id="KW-0411">Iron-sulfur</keyword>
<feature type="domain" description="4Fe-4S" evidence="6">
    <location>
        <begin position="30"/>
        <end position="90"/>
    </location>
</feature>
<dbReference type="Gene3D" id="1.10.15.40">
    <property type="entry name" value="Electron transport complex subunit B, putative Fe-S cluster"/>
    <property type="match status" value="1"/>
</dbReference>
<protein>
    <submittedName>
        <fullName evidence="7">4Fe-4S dicluster domain-containing protein</fullName>
    </submittedName>
</protein>
<feature type="domain" description="4Fe-4S ferredoxin-type" evidence="5">
    <location>
        <begin position="170"/>
        <end position="199"/>
    </location>
</feature>
<dbReference type="EMBL" id="JAATLM010000001">
    <property type="protein sequence ID" value="NIZ69481.1"/>
    <property type="molecule type" value="Genomic_DNA"/>
</dbReference>
<reference evidence="7" key="1">
    <citation type="submission" date="2020-03" db="EMBL/GenBank/DDBJ databases">
        <title>Spirochaetal bacteria isolated from arthropods constitute a novel genus Entomospira genus novum within the order Spirochaetales.</title>
        <authorList>
            <person name="Grana-Miraglia L."/>
            <person name="Sikutova S."/>
            <person name="Fingerle V."/>
            <person name="Sing A."/>
            <person name="Castillo-Ramirez S."/>
            <person name="Margos G."/>
            <person name="Rudolf I."/>
        </authorList>
    </citation>
    <scope>NUCLEOTIDE SEQUENCE</scope>
    <source>
        <strain evidence="7">BR149</strain>
    </source>
</reference>
<keyword evidence="8" id="KW-1185">Reference proteome</keyword>
<evidence type="ECO:0000256" key="3">
    <source>
        <dbReference type="ARBA" id="ARBA00023004"/>
    </source>
</evidence>
<evidence type="ECO:0000256" key="4">
    <source>
        <dbReference type="ARBA" id="ARBA00023014"/>
    </source>
</evidence>
<sequence>MIIFSIILIILLLALVSVGSVLFFSNLTSEGVSKVKVVEDALPGDDCGKCGYQSCHDFAMALSMQQEMHVERCFLMNDAEHQHVRNLLGYYASRQIISSSTPKVAFLACQESNPHTNQSFLRVDVQNKSASCHDIVGLVGNEFSCFERCIGRGDCIPSCPVEAITRDKAGKIYIDGERCIGCGLCVSSCPKDLIKILDRDRLASVACSSSVSEQEKERICPSGGCTGCASCQKQSSADTFFVENFLAQRGKEVISKEHMRRIIYGCPTQVIHAFERTNMTSKVEE</sequence>
<accession>A0A968GGN1</accession>
<keyword evidence="3" id="KW-0408">Iron</keyword>
<dbReference type="GO" id="GO:0046872">
    <property type="term" value="F:metal ion binding"/>
    <property type="evidence" value="ECO:0007669"/>
    <property type="project" value="UniProtKB-KW"/>
</dbReference>
<comment type="caution">
    <text evidence="7">The sequence shown here is derived from an EMBL/GenBank/DDBJ whole genome shotgun (WGS) entry which is preliminary data.</text>
</comment>
<dbReference type="Pfam" id="PF14697">
    <property type="entry name" value="Fer4_21"/>
    <property type="match status" value="1"/>
</dbReference>
<dbReference type="Pfam" id="PF04060">
    <property type="entry name" value="FeS"/>
    <property type="match status" value="1"/>
</dbReference>
<dbReference type="PANTHER" id="PTHR43560:SF1">
    <property type="entry name" value="ION-TRANSLOCATING OXIDOREDUCTASE COMPLEX SUBUNIT B"/>
    <property type="match status" value="1"/>
</dbReference>
<keyword evidence="2" id="KW-0479">Metal-binding</keyword>
<dbReference type="InterPro" id="IPR017896">
    <property type="entry name" value="4Fe4S_Fe-S-bd"/>
</dbReference>
<dbReference type="SUPFAM" id="SSF54862">
    <property type="entry name" value="4Fe-4S ferredoxins"/>
    <property type="match status" value="1"/>
</dbReference>
<proteinExistence type="predicted"/>
<dbReference type="GO" id="GO:0051539">
    <property type="term" value="F:4 iron, 4 sulfur cluster binding"/>
    <property type="evidence" value="ECO:0007669"/>
    <property type="project" value="UniProtKB-KW"/>
</dbReference>
<dbReference type="PROSITE" id="PS00198">
    <property type="entry name" value="4FE4S_FER_1"/>
    <property type="match status" value="1"/>
</dbReference>
<evidence type="ECO:0000256" key="2">
    <source>
        <dbReference type="ARBA" id="ARBA00022723"/>
    </source>
</evidence>
<evidence type="ECO:0000313" key="7">
    <source>
        <dbReference type="EMBL" id="NIZ69481.1"/>
    </source>
</evidence>
<organism evidence="7 8">
    <name type="scientific">Entomospira culicis</name>
    <dbReference type="NCBI Taxonomy" id="2719989"/>
    <lineage>
        <taxon>Bacteria</taxon>
        <taxon>Pseudomonadati</taxon>
        <taxon>Spirochaetota</taxon>
        <taxon>Spirochaetia</taxon>
        <taxon>Spirochaetales</taxon>
        <taxon>Spirochaetaceae</taxon>
        <taxon>Entomospira</taxon>
    </lineage>
</organism>
<dbReference type="InterPro" id="IPR017900">
    <property type="entry name" value="4Fe4S_Fe_S_CS"/>
</dbReference>
<evidence type="ECO:0000259" key="5">
    <source>
        <dbReference type="PROSITE" id="PS51379"/>
    </source>
</evidence>
<dbReference type="InterPro" id="IPR007202">
    <property type="entry name" value="4Fe-4S_dom"/>
</dbReference>
<dbReference type="InterPro" id="IPR050395">
    <property type="entry name" value="4Fe4S_Ferredoxin_RnfB"/>
</dbReference>
<dbReference type="PROSITE" id="PS51656">
    <property type="entry name" value="4FE4S"/>
    <property type="match status" value="1"/>
</dbReference>
<keyword evidence="1" id="KW-0004">4Fe-4S</keyword>
<dbReference type="AlphaFoldDB" id="A0A968GGN1"/>
<feature type="domain" description="4Fe-4S ferredoxin-type" evidence="5">
    <location>
        <begin position="139"/>
        <end position="169"/>
    </location>
</feature>
<dbReference type="Proteomes" id="UP000778951">
    <property type="component" value="Unassembled WGS sequence"/>
</dbReference>
<evidence type="ECO:0000259" key="6">
    <source>
        <dbReference type="PROSITE" id="PS51656"/>
    </source>
</evidence>
<evidence type="ECO:0000256" key="1">
    <source>
        <dbReference type="ARBA" id="ARBA00022485"/>
    </source>
</evidence>
<gene>
    <name evidence="7" type="ORF">HCT48_04540</name>
</gene>
<dbReference type="Gene3D" id="3.30.70.20">
    <property type="match status" value="1"/>
</dbReference>
<name>A0A968GGN1_9SPIO</name>
<evidence type="ECO:0000313" key="8">
    <source>
        <dbReference type="Proteomes" id="UP000778951"/>
    </source>
</evidence>